<comment type="caution">
    <text evidence="1">The sequence shown here is derived from an EMBL/GenBank/DDBJ whole genome shotgun (WGS) entry which is preliminary data.</text>
</comment>
<name>X1TXT2_9ZZZZ</name>
<dbReference type="EMBL" id="BARW01034789">
    <property type="protein sequence ID" value="GAJ10133.1"/>
    <property type="molecule type" value="Genomic_DNA"/>
</dbReference>
<reference evidence="1" key="1">
    <citation type="journal article" date="2014" name="Front. Microbiol.">
        <title>High frequency of phylogenetically diverse reductive dehalogenase-homologous genes in deep subseafloor sedimentary metagenomes.</title>
        <authorList>
            <person name="Kawai M."/>
            <person name="Futagami T."/>
            <person name="Toyoda A."/>
            <person name="Takaki Y."/>
            <person name="Nishi S."/>
            <person name="Hori S."/>
            <person name="Arai W."/>
            <person name="Tsubouchi T."/>
            <person name="Morono Y."/>
            <person name="Uchiyama I."/>
            <person name="Ito T."/>
            <person name="Fujiyama A."/>
            <person name="Inagaki F."/>
            <person name="Takami H."/>
        </authorList>
    </citation>
    <scope>NUCLEOTIDE SEQUENCE</scope>
    <source>
        <strain evidence="1">Expedition CK06-06</strain>
    </source>
</reference>
<feature type="non-terminal residue" evidence="1">
    <location>
        <position position="50"/>
    </location>
</feature>
<evidence type="ECO:0000313" key="1">
    <source>
        <dbReference type="EMBL" id="GAJ10133.1"/>
    </source>
</evidence>
<protein>
    <submittedName>
        <fullName evidence="1">Uncharacterized protein</fullName>
    </submittedName>
</protein>
<dbReference type="AlphaFoldDB" id="X1TXT2"/>
<gene>
    <name evidence="1" type="ORF">S12H4_54426</name>
</gene>
<sequence>MGYDVEVTIPITTAISPGVDYDLYSKLTDIPGADLYDYKDDIIEIVAAPP</sequence>
<accession>X1TXT2</accession>
<proteinExistence type="predicted"/>
<organism evidence="1">
    <name type="scientific">marine sediment metagenome</name>
    <dbReference type="NCBI Taxonomy" id="412755"/>
    <lineage>
        <taxon>unclassified sequences</taxon>
        <taxon>metagenomes</taxon>
        <taxon>ecological metagenomes</taxon>
    </lineage>
</organism>